<feature type="region of interest" description="Disordered" evidence="2">
    <location>
        <begin position="805"/>
        <end position="826"/>
    </location>
</feature>
<keyword evidence="1" id="KW-0539">Nucleus</keyword>
<name>A0A8J6CA25_DIALT</name>
<dbReference type="GO" id="GO:0006281">
    <property type="term" value="P:DNA repair"/>
    <property type="evidence" value="ECO:0007669"/>
    <property type="project" value="UniProtKB-UniRule"/>
</dbReference>
<evidence type="ECO:0000313" key="5">
    <source>
        <dbReference type="Proteomes" id="UP000751190"/>
    </source>
</evidence>
<dbReference type="InterPro" id="IPR011989">
    <property type="entry name" value="ARM-like"/>
</dbReference>
<keyword evidence="1" id="KW-0227">DNA damage</keyword>
<reference evidence="4" key="1">
    <citation type="submission" date="2021-05" db="EMBL/GenBank/DDBJ databases">
        <title>The genome of the haptophyte Pavlova lutheri (Diacronema luteri, Pavlovales) - a model for lipid biosynthesis in eukaryotic algae.</title>
        <authorList>
            <person name="Hulatt C.J."/>
            <person name="Posewitz M.C."/>
        </authorList>
    </citation>
    <scope>NUCLEOTIDE SEQUENCE</scope>
    <source>
        <strain evidence="4">NIVA-4/92</strain>
    </source>
</reference>
<comment type="subcellular location">
    <subcellularLocation>
        <location evidence="1">Nucleus</location>
    </subcellularLocation>
</comment>
<evidence type="ECO:0000313" key="4">
    <source>
        <dbReference type="EMBL" id="KAG8463641.1"/>
    </source>
</evidence>
<dbReference type="GO" id="GO:0005634">
    <property type="term" value="C:nucleus"/>
    <property type="evidence" value="ECO:0007669"/>
    <property type="project" value="UniProtKB-SubCell"/>
</dbReference>
<dbReference type="GO" id="GO:0016226">
    <property type="term" value="P:iron-sulfur cluster assembly"/>
    <property type="evidence" value="ECO:0007669"/>
    <property type="project" value="UniProtKB-UniRule"/>
</dbReference>
<organism evidence="4 5">
    <name type="scientific">Diacronema lutheri</name>
    <name type="common">Unicellular marine alga</name>
    <name type="synonym">Monochrysis lutheri</name>
    <dbReference type="NCBI Taxonomy" id="2081491"/>
    <lineage>
        <taxon>Eukaryota</taxon>
        <taxon>Haptista</taxon>
        <taxon>Haptophyta</taxon>
        <taxon>Pavlovophyceae</taxon>
        <taxon>Pavlovales</taxon>
        <taxon>Pavlovaceae</taxon>
        <taxon>Diacronema</taxon>
    </lineage>
</organism>
<evidence type="ECO:0000256" key="1">
    <source>
        <dbReference type="RuleBase" id="RU367072"/>
    </source>
</evidence>
<feature type="compositionally biased region" description="Pro residues" evidence="2">
    <location>
        <begin position="1238"/>
        <end position="1251"/>
    </location>
</feature>
<feature type="region of interest" description="Disordered" evidence="2">
    <location>
        <begin position="1237"/>
        <end position="1258"/>
    </location>
</feature>
<dbReference type="PANTHER" id="PTHR12891">
    <property type="entry name" value="DNA REPAIR/TRANSCRIPTION PROTEIN MET18/MMS19"/>
    <property type="match status" value="1"/>
</dbReference>
<comment type="function">
    <text evidence="1">Key component of the cytosolic iron-sulfur protein assembly (CIA) complex, a multiprotein complex that mediates the incorporation of iron-sulfur cluster into apoproteins specifically involved in DNA metabolism and genomic integrity. In the CIA complex, MMS19 acts as an adapter between early-acting CIA components and a subset of cellular target iron-sulfur proteins.</text>
</comment>
<dbReference type="EMBL" id="JAGTXO010000015">
    <property type="protein sequence ID" value="KAG8463641.1"/>
    <property type="molecule type" value="Genomic_DNA"/>
</dbReference>
<sequence length="1378" mass="137861">MEAMRTTVDAACSVDGPSGVREAAQRELERDVLAAPPALVQLIGALGPFLTSTDARTRARGTDVLARVLGVLRASPVEAGALEHLVRFFADRLDDVPCINASLRAVRALAERADLPAEQVAALSTSLSARVHVPSLAQPERLAAYEVLRALVGVHAHTIALLGLAPALAMGVAKAIDGEKDPRNLLVTFKLSRSAADELAAALERAGGSEGEGAPTRALEPSLDELFDVLGCYFPVKFTPPPPSRDTARITEAQLRDAWHAAACARTLSGRTVKMLATILADAAVPPKLDAARALGACARSLGRAALAPDAERLGRALASFLDFSQGNSVEAAMAVFAFGQLCAALGAGDAAAPAVEPPGASDARMDAAVRPLVGALLETDLPRWVAAVTHLPPQPAPTAAALATAAPGDEAGARSTGDDGHGSHADDDAHGVLAASGAAQPSSAVRLACAAAASCHAGARAVLHSAVPALAAALCEGGGADARACAFGDALALVVRAAAVGCALDASPRSSPGSYARSPLGLAIDEQPARALHEASAALCARGAPARARGAGARCRAAAACLEASEGVGALARRECALQALAQSLGQLRTHRAGEEAAPRVAGSAERDVDVDADGASGAGEGDDDDDDAAAAARALGWALCLVDARSASVAAGSDAAVDAHALGNVLLNASIRPLSARLLALAAECAAVPDHGGARDAHAAAEAALARALACARELCSRSIEAPPSMHPAAHEPAVGRTTFPSSAAAAVPRARAAITSALLSAAAGAAPAALRGGAQTVRSQCALIQLLAAAAELLRGVDVDADTDSGGDRLPAPAASASLGELDRPGTGATARELAAQCGAVACALLAATRGPAASHGAAFDAMRALGDVLRALLTRLRASDQDRVLRECASAIVPAARSLSVEPAHALLLLPDPADGVAAGSAGAIVPPVRTFPLPLLAAACAAVPATAPGAADTAADGALLAALVALASEPEPPAAHADTDTHVAGGRADGRRVDGVRAAARDALCALANKWPSERLLALHFARLRPTALPDAPAPAALSFAERASRLRTWLAIACGLYARGHAASADAPAALLDLVRAAGASGASASERELGALAAASVVELVGARPTWADAPPSARAREEEATARAEAGPLARSGGAVLSPFRAQRLMAAVLPALEHAAAARSTGAGAAGTADVARTLALVLRAVCPVVASAPPAALRALAPRVAAALARALAHIWGAHVVALGARAARQPARPPALPSPPPELHPPVDGLLEPPGAAEASVAALAAVQRARRTLADTEEAQSAVGAALSEHAATLLDLLAALAVRHASMAVRLGALECVDGLRLLPYAAVFPLRAVVADKLRPALGDRKRRVRVAAAGVRGRWLESAGAAM</sequence>
<dbReference type="GO" id="GO:0051604">
    <property type="term" value="P:protein maturation"/>
    <property type="evidence" value="ECO:0007669"/>
    <property type="project" value="UniProtKB-UniRule"/>
</dbReference>
<dbReference type="PANTHER" id="PTHR12891:SF0">
    <property type="entry name" value="MMS19 NUCLEOTIDE EXCISION REPAIR PROTEIN HOMOLOG"/>
    <property type="match status" value="1"/>
</dbReference>
<proteinExistence type="inferred from homology"/>
<gene>
    <name evidence="4" type="ORF">KFE25_003914</name>
</gene>
<keyword evidence="1" id="KW-0234">DNA repair</keyword>
<dbReference type="SUPFAM" id="SSF48371">
    <property type="entry name" value="ARM repeat"/>
    <property type="match status" value="1"/>
</dbReference>
<protein>
    <recommendedName>
        <fullName evidence="1">MMS19 nucleotide excision repair protein</fullName>
    </recommendedName>
</protein>
<dbReference type="Proteomes" id="UP000751190">
    <property type="component" value="Unassembled WGS sequence"/>
</dbReference>
<comment type="caution">
    <text evidence="4">The sequence shown here is derived from an EMBL/GenBank/DDBJ whole genome shotgun (WGS) entry which is preliminary data.</text>
</comment>
<dbReference type="InterPro" id="IPR029240">
    <property type="entry name" value="MMS19_N"/>
</dbReference>
<evidence type="ECO:0000259" key="3">
    <source>
        <dbReference type="Pfam" id="PF14500"/>
    </source>
</evidence>
<comment type="similarity">
    <text evidence="1">Belongs to the MET18/MMS19 family.</text>
</comment>
<dbReference type="GO" id="GO:0097361">
    <property type="term" value="C:cytosolic [4Fe-4S] assembly targeting complex"/>
    <property type="evidence" value="ECO:0007669"/>
    <property type="project" value="UniProtKB-UniRule"/>
</dbReference>
<dbReference type="InterPro" id="IPR016024">
    <property type="entry name" value="ARM-type_fold"/>
</dbReference>
<feature type="region of interest" description="Disordered" evidence="2">
    <location>
        <begin position="399"/>
        <end position="430"/>
    </location>
</feature>
<feature type="domain" description="MMS19 N-terminal" evidence="3">
    <location>
        <begin position="44"/>
        <end position="318"/>
    </location>
</feature>
<feature type="region of interest" description="Disordered" evidence="2">
    <location>
        <begin position="1115"/>
        <end position="1135"/>
    </location>
</feature>
<evidence type="ECO:0000256" key="2">
    <source>
        <dbReference type="SAM" id="MobiDB-lite"/>
    </source>
</evidence>
<dbReference type="Gene3D" id="1.25.10.10">
    <property type="entry name" value="Leucine-rich Repeat Variant"/>
    <property type="match status" value="1"/>
</dbReference>
<accession>A0A8J6CA25</accession>
<keyword evidence="5" id="KW-1185">Reference proteome</keyword>
<dbReference type="OMA" id="HEDAMVT"/>
<feature type="compositionally biased region" description="Basic and acidic residues" evidence="2">
    <location>
        <begin position="417"/>
        <end position="430"/>
    </location>
</feature>
<dbReference type="Pfam" id="PF14500">
    <property type="entry name" value="MMS19_N"/>
    <property type="match status" value="1"/>
</dbReference>
<feature type="region of interest" description="Disordered" evidence="2">
    <location>
        <begin position="593"/>
        <end position="628"/>
    </location>
</feature>
<feature type="compositionally biased region" description="Low complexity" evidence="2">
    <location>
        <begin position="399"/>
        <end position="408"/>
    </location>
</feature>
<dbReference type="InterPro" id="IPR039920">
    <property type="entry name" value="MMS19"/>
</dbReference>
<dbReference type="OrthoDB" id="5566687at2759"/>